<dbReference type="InterPro" id="IPR015947">
    <property type="entry name" value="PUA-like_sf"/>
</dbReference>
<proteinExistence type="predicted"/>
<evidence type="ECO:0000259" key="1">
    <source>
        <dbReference type="SMART" id="SM01022"/>
    </source>
</evidence>
<dbReference type="CDD" id="cd06553">
    <property type="entry name" value="ASCH_Ef3133_like"/>
    <property type="match status" value="1"/>
</dbReference>
<dbReference type="InterPro" id="IPR009326">
    <property type="entry name" value="DUF984"/>
</dbReference>
<keyword evidence="3" id="KW-1185">Reference proteome</keyword>
<dbReference type="Pfam" id="PF04266">
    <property type="entry name" value="ASCH"/>
    <property type="match status" value="1"/>
</dbReference>
<evidence type="ECO:0000313" key="2">
    <source>
        <dbReference type="EMBL" id="MBK4215835.1"/>
    </source>
</evidence>
<dbReference type="SMART" id="SM01022">
    <property type="entry name" value="ASCH"/>
    <property type="match status" value="1"/>
</dbReference>
<dbReference type="PANTHER" id="PTHR39203:SF1">
    <property type="entry name" value="CYTOPLASMIC PROTEIN"/>
    <property type="match status" value="1"/>
</dbReference>
<dbReference type="RefSeq" id="WP_200685775.1">
    <property type="nucleotide sequence ID" value="NZ_JAEPRQ010000002.1"/>
</dbReference>
<accession>A0A934VZH1</accession>
<dbReference type="Proteomes" id="UP000640485">
    <property type="component" value="Unassembled WGS sequence"/>
</dbReference>
<dbReference type="PIRSF" id="PIRSF021320">
    <property type="entry name" value="DUF984"/>
    <property type="match status" value="1"/>
</dbReference>
<feature type="domain" description="ASCH" evidence="1">
    <location>
        <begin position="21"/>
        <end position="131"/>
    </location>
</feature>
<dbReference type="InterPro" id="IPR007374">
    <property type="entry name" value="ASCH_domain"/>
</dbReference>
<dbReference type="PANTHER" id="PTHR39203">
    <property type="entry name" value="CYTOPLASMIC PROTEIN-RELATED"/>
    <property type="match status" value="1"/>
</dbReference>
<dbReference type="AlphaFoldDB" id="A0A934VZH1"/>
<dbReference type="SUPFAM" id="SSF88697">
    <property type="entry name" value="PUA domain-like"/>
    <property type="match status" value="1"/>
</dbReference>
<protein>
    <submittedName>
        <fullName evidence="2">ASCH domain-containing protein</fullName>
    </submittedName>
</protein>
<comment type="caution">
    <text evidence="2">The sequence shown here is derived from an EMBL/GenBank/DDBJ whole genome shotgun (WGS) entry which is preliminary data.</text>
</comment>
<dbReference type="EMBL" id="JAEPRQ010000002">
    <property type="protein sequence ID" value="MBK4215835.1"/>
    <property type="molecule type" value="Genomic_DNA"/>
</dbReference>
<name>A0A934VZH1_9RHOB</name>
<sequence length="134" mass="14779">MGLDLALRYPTAIRTGFGDSAELSALLLDLIRAGGKTATCGALRDYQAEGEPVPQPGDLRIAEDWNGEPALVYEVTEVTIRRFADVPEDFALAEGEGSFADWQQGHRDFFARNGGFSDDLELVCERFRLIEVIQ</sequence>
<organism evidence="2 3">
    <name type="scientific">Paracoccus caeni</name>
    <dbReference type="NCBI Taxonomy" id="657651"/>
    <lineage>
        <taxon>Bacteria</taxon>
        <taxon>Pseudomonadati</taxon>
        <taxon>Pseudomonadota</taxon>
        <taxon>Alphaproteobacteria</taxon>
        <taxon>Rhodobacterales</taxon>
        <taxon>Paracoccaceae</taxon>
        <taxon>Paracoccus</taxon>
    </lineage>
</organism>
<evidence type="ECO:0000313" key="3">
    <source>
        <dbReference type="Proteomes" id="UP000640485"/>
    </source>
</evidence>
<reference evidence="2" key="1">
    <citation type="submission" date="2021-01" db="EMBL/GenBank/DDBJ databases">
        <title>Paracoccus amoyensis sp. nov., isolated from the surface seawater along the coast of Xiamen Island, China.</title>
        <authorList>
            <person name="Lyu L."/>
        </authorList>
    </citation>
    <scope>NUCLEOTIDE SEQUENCE</scope>
    <source>
        <strain evidence="2">MJ17</strain>
    </source>
</reference>
<dbReference type="Gene3D" id="3.10.400.10">
    <property type="entry name" value="Sulfate adenylyltransferase"/>
    <property type="match status" value="1"/>
</dbReference>
<gene>
    <name evidence="2" type="ORF">JJJ17_07855</name>
</gene>